<dbReference type="EMBL" id="CADEPI010000093">
    <property type="protein sequence ID" value="CAB3374131.1"/>
    <property type="molecule type" value="Genomic_DNA"/>
</dbReference>
<dbReference type="Proteomes" id="UP000494165">
    <property type="component" value="Unassembled WGS sequence"/>
</dbReference>
<gene>
    <name evidence="1" type="ORF">CLODIP_2_CD13801</name>
</gene>
<organism evidence="1 2">
    <name type="scientific">Cloeon dipterum</name>
    <dbReference type="NCBI Taxonomy" id="197152"/>
    <lineage>
        <taxon>Eukaryota</taxon>
        <taxon>Metazoa</taxon>
        <taxon>Ecdysozoa</taxon>
        <taxon>Arthropoda</taxon>
        <taxon>Hexapoda</taxon>
        <taxon>Insecta</taxon>
        <taxon>Pterygota</taxon>
        <taxon>Palaeoptera</taxon>
        <taxon>Ephemeroptera</taxon>
        <taxon>Pisciforma</taxon>
        <taxon>Baetidae</taxon>
        <taxon>Cloeon</taxon>
    </lineage>
</organism>
<accession>A0A8S1D1N0</accession>
<evidence type="ECO:0000313" key="2">
    <source>
        <dbReference type="Proteomes" id="UP000494165"/>
    </source>
</evidence>
<dbReference type="AlphaFoldDB" id="A0A8S1D1N0"/>
<reference evidence="1 2" key="1">
    <citation type="submission" date="2020-04" db="EMBL/GenBank/DDBJ databases">
        <authorList>
            <person name="Alioto T."/>
            <person name="Alioto T."/>
            <person name="Gomez Garrido J."/>
        </authorList>
    </citation>
    <scope>NUCLEOTIDE SEQUENCE [LARGE SCALE GENOMIC DNA]</scope>
</reference>
<keyword evidence="2" id="KW-1185">Reference proteome</keyword>
<dbReference type="Gene3D" id="1.25.40.480">
    <property type="match status" value="1"/>
</dbReference>
<sequence length="413" mass="46351">MDVEEDYDDIIGARESLQRILDIVKDDSVSASSKEKCSVSETIKLAQKFQDTGVENLGRPFVSLECMTDFFMRNKKLDPILANVDSSTSVDPTLMSEYLWHNFHKRAAAGHFLPSSKITKMVRPEKREVSPFETVVVEDAWTKIEDLPLFAKEPGLKELEKEEEMEVMDSNNYLDSQSAEDEKVSVAEFLAQCQESKSGTFPPEFFSKLCSQPESNLLTLFASCSNSDLFIPLLLHCATENIKLLIPLCEKILLPLSRRDGFDTTIISKTCTLMISHPLLVSTHLLVPLARDDSSGKALSIKLTNLCENEEVRHTFLTCLLNSDWTARKGDLELLQCLLGSSIPRNAVIVQLVCQMFRDADAELKSSSDFAKLLLQAIKTLKGDLTEECRILLRAAVAEIKSPLRGLMEKHLR</sequence>
<name>A0A8S1D1N0_9INSE</name>
<protein>
    <submittedName>
        <fullName evidence="1">Uncharacterized protein</fullName>
    </submittedName>
</protein>
<evidence type="ECO:0000313" key="1">
    <source>
        <dbReference type="EMBL" id="CAB3374131.1"/>
    </source>
</evidence>
<proteinExistence type="predicted"/>
<comment type="caution">
    <text evidence="1">The sequence shown here is derived from an EMBL/GenBank/DDBJ whole genome shotgun (WGS) entry which is preliminary data.</text>
</comment>